<sequence length="315" mass="34442">MTETTLFLDLEGTEPPVQQTITVPTDLSPSQLQRVLSPLFELVEADFRFTLEPGGDEMESLSEALTSPGAVFYFEQGDARVSVAVQGEMGLFDVLAQGYPRLAPIIEAADLSRYAELSSEMRARIDEQLDTTLRPVLEELQAGPIEYPKVPVGSTLQTVPLERGFTEEGEPERAASSLVKLMTDMRLARFDTDALYFTERGEDCLADSSEYLQWVDRNFPYAFNSTHQIEAVISALFALVGASVVAGHLGVGVSDFDNAYSQVIHDMTGGHVTPTSSLNKDLRGLLGLEKINALSGAVQPTEVGKHLIGWLLTRL</sequence>
<dbReference type="AlphaFoldDB" id="A0A376CKV9"/>
<protein>
    <submittedName>
        <fullName evidence="1">Uncharacterized protein</fullName>
    </submittedName>
</protein>
<organism evidence="1 2">
    <name type="scientific">Corynebacterium pilosum</name>
    <dbReference type="NCBI Taxonomy" id="35756"/>
    <lineage>
        <taxon>Bacteria</taxon>
        <taxon>Bacillati</taxon>
        <taxon>Actinomycetota</taxon>
        <taxon>Actinomycetes</taxon>
        <taxon>Mycobacteriales</taxon>
        <taxon>Corynebacteriaceae</taxon>
        <taxon>Corynebacterium</taxon>
    </lineage>
</organism>
<dbReference type="STRING" id="35756.GCA_001044155_00424"/>
<accession>A0A376CKV9</accession>
<reference evidence="1 2" key="1">
    <citation type="submission" date="2018-06" db="EMBL/GenBank/DDBJ databases">
        <authorList>
            <consortium name="Pathogen Informatics"/>
            <person name="Doyle S."/>
        </authorList>
    </citation>
    <scope>NUCLEOTIDE SEQUENCE [LARGE SCALE GENOMIC DNA]</scope>
    <source>
        <strain evidence="1 2">NCTC11862</strain>
    </source>
</reference>
<dbReference type="Proteomes" id="UP000254467">
    <property type="component" value="Unassembled WGS sequence"/>
</dbReference>
<keyword evidence="2" id="KW-1185">Reference proteome</keyword>
<dbReference type="EMBL" id="UFXQ01000001">
    <property type="protein sequence ID" value="STC69126.1"/>
    <property type="molecule type" value="Genomic_DNA"/>
</dbReference>
<gene>
    <name evidence="1" type="ORF">NCTC11862_00906</name>
</gene>
<name>A0A376CKV9_9CORY</name>
<evidence type="ECO:0000313" key="1">
    <source>
        <dbReference type="EMBL" id="STC69126.1"/>
    </source>
</evidence>
<proteinExistence type="predicted"/>
<dbReference type="RefSeq" id="WP_018581228.1">
    <property type="nucleotide sequence ID" value="NZ_LDYD01000002.1"/>
</dbReference>
<evidence type="ECO:0000313" key="2">
    <source>
        <dbReference type="Proteomes" id="UP000254467"/>
    </source>
</evidence>